<keyword evidence="11" id="KW-1185">Reference proteome</keyword>
<dbReference type="RefSeq" id="WP_272857553.1">
    <property type="nucleotide sequence ID" value="NZ_CP067134.1"/>
</dbReference>
<keyword evidence="2 7" id="KW-0678">Repressor</keyword>
<keyword evidence="5 7" id="KW-0804">Transcription</keyword>
<evidence type="ECO:0000259" key="9">
    <source>
        <dbReference type="PROSITE" id="PS50977"/>
    </source>
</evidence>
<keyword evidence="3 7" id="KW-0805">Transcription regulation</keyword>
<dbReference type="InterPro" id="IPR039538">
    <property type="entry name" value="BetI_C"/>
</dbReference>
<comment type="function">
    <text evidence="7">Repressor involved in choline regulation of the bet genes.</text>
</comment>
<proteinExistence type="inferred from homology"/>
<evidence type="ECO:0000256" key="6">
    <source>
        <dbReference type="ARBA" id="ARBA00024936"/>
    </source>
</evidence>
<evidence type="ECO:0000256" key="5">
    <source>
        <dbReference type="ARBA" id="ARBA00023163"/>
    </source>
</evidence>
<evidence type="ECO:0000313" key="10">
    <source>
        <dbReference type="EMBL" id="WCR09443.1"/>
    </source>
</evidence>
<dbReference type="EMBL" id="CP067134">
    <property type="protein sequence ID" value="WCR09443.1"/>
    <property type="molecule type" value="Genomic_DNA"/>
</dbReference>
<dbReference type="NCBIfam" id="NF001978">
    <property type="entry name" value="PRK00767.1"/>
    <property type="match status" value="1"/>
</dbReference>
<comment type="function">
    <text evidence="6">Repressor involved in the biosynthesis of the osmoprotectant glycine betaine. It represses transcription of the choline transporter BetT and the genes of BetAB involved in the synthesis of glycine betaine.</text>
</comment>
<dbReference type="InterPro" id="IPR036271">
    <property type="entry name" value="Tet_transcr_reg_TetR-rel_C_sf"/>
</dbReference>
<organism evidence="10 11">
    <name type="scientific">Paracoccus stylophorae</name>
    <dbReference type="NCBI Taxonomy" id="659350"/>
    <lineage>
        <taxon>Bacteria</taxon>
        <taxon>Pseudomonadati</taxon>
        <taxon>Pseudomonadota</taxon>
        <taxon>Alphaproteobacteria</taxon>
        <taxon>Rhodobacterales</taxon>
        <taxon>Paracoccaceae</taxon>
        <taxon>Paracoccus</taxon>
    </lineage>
</organism>
<reference evidence="10 11" key="1">
    <citation type="submission" date="2021-01" db="EMBL/GenBank/DDBJ databases">
        <title>Biogeographic distribution of Paracoccus.</title>
        <authorList>
            <person name="Hollensteiner J."/>
            <person name="Leineberger J."/>
            <person name="Brinkhoff T."/>
            <person name="Daniel R."/>
        </authorList>
    </citation>
    <scope>NUCLEOTIDE SEQUENCE [LARGE SCALE GENOMIC DNA]</scope>
    <source>
        <strain evidence="10 11">LMG25392</strain>
    </source>
</reference>
<dbReference type="PROSITE" id="PS50977">
    <property type="entry name" value="HTH_TETR_2"/>
    <property type="match status" value="1"/>
</dbReference>
<sequence>MPKLGAEPIRKAALINAVIHEVGKAGSLDVTVAQIARRAGMSPALAHHYFGSKDQMFLQAMRYILRVYGNSVLSALHRNGHDRRLDAIIEANFEPQNFQRETVSAWLNFYVLALTEPEAARLLRVYHRRLQSNLIVALRPLTKHPVRTARTIGALIDGVYLRAVLKPGPTDAASALKTMTDYLKEALACR</sequence>
<comment type="pathway">
    <text evidence="1 7">Amine and polyamine biosynthesis; betaine biosynthesis via choline pathway [regulation].</text>
</comment>
<keyword evidence="4 7" id="KW-0238">DNA-binding</keyword>
<dbReference type="InterPro" id="IPR017757">
    <property type="entry name" value="Tscrpt_rep_BetI"/>
</dbReference>
<dbReference type="SUPFAM" id="SSF48498">
    <property type="entry name" value="Tetracyclin repressor-like, C-terminal domain"/>
    <property type="match status" value="1"/>
</dbReference>
<accession>A0ABY7SSH0</accession>
<evidence type="ECO:0000256" key="2">
    <source>
        <dbReference type="ARBA" id="ARBA00022491"/>
    </source>
</evidence>
<name>A0ABY7SSH0_9RHOB</name>
<dbReference type="InterPro" id="IPR001647">
    <property type="entry name" value="HTH_TetR"/>
</dbReference>
<dbReference type="Pfam" id="PF13977">
    <property type="entry name" value="TetR_C_6"/>
    <property type="match status" value="1"/>
</dbReference>
<evidence type="ECO:0000256" key="8">
    <source>
        <dbReference type="PROSITE-ProRule" id="PRU00335"/>
    </source>
</evidence>
<evidence type="ECO:0000256" key="1">
    <source>
        <dbReference type="ARBA" id="ARBA00004719"/>
    </source>
</evidence>
<dbReference type="Proteomes" id="UP001218412">
    <property type="component" value="Chromosome"/>
</dbReference>
<dbReference type="Gene3D" id="1.10.357.10">
    <property type="entry name" value="Tetracycline Repressor, domain 2"/>
    <property type="match status" value="1"/>
</dbReference>
<gene>
    <name evidence="7 10" type="primary">betI</name>
    <name evidence="10" type="ORF">JHW45_09920</name>
</gene>
<dbReference type="NCBIfam" id="TIGR03384">
    <property type="entry name" value="betaine_BetI"/>
    <property type="match status" value="1"/>
</dbReference>
<dbReference type="InterPro" id="IPR009057">
    <property type="entry name" value="Homeodomain-like_sf"/>
</dbReference>
<evidence type="ECO:0000313" key="11">
    <source>
        <dbReference type="Proteomes" id="UP001218412"/>
    </source>
</evidence>
<evidence type="ECO:0000256" key="3">
    <source>
        <dbReference type="ARBA" id="ARBA00023015"/>
    </source>
</evidence>
<evidence type="ECO:0000256" key="4">
    <source>
        <dbReference type="ARBA" id="ARBA00023125"/>
    </source>
</evidence>
<protein>
    <recommendedName>
        <fullName evidence="7">HTH-type transcriptional regulator BetI</fullName>
    </recommendedName>
</protein>
<dbReference type="SUPFAM" id="SSF46689">
    <property type="entry name" value="Homeodomain-like"/>
    <property type="match status" value="1"/>
</dbReference>
<feature type="domain" description="HTH tetR-type" evidence="9">
    <location>
        <begin position="8"/>
        <end position="68"/>
    </location>
</feature>
<evidence type="ECO:0000256" key="7">
    <source>
        <dbReference type="HAMAP-Rule" id="MF_00768"/>
    </source>
</evidence>
<dbReference type="HAMAP" id="MF_00768">
    <property type="entry name" value="HTH_type_BetI"/>
    <property type="match status" value="1"/>
</dbReference>
<dbReference type="Pfam" id="PF00440">
    <property type="entry name" value="TetR_N"/>
    <property type="match status" value="1"/>
</dbReference>
<feature type="DNA-binding region" description="H-T-H motif" evidence="7 8">
    <location>
        <begin position="31"/>
        <end position="50"/>
    </location>
</feature>